<keyword evidence="15" id="KW-1015">Disulfide bond</keyword>
<dbReference type="OrthoDB" id="5061070at2759"/>
<evidence type="ECO:0000256" key="13">
    <source>
        <dbReference type="ARBA" id="ARBA00023134"/>
    </source>
</evidence>
<dbReference type="InterPro" id="IPR056495">
    <property type="entry name" value="LIS_MGM1"/>
</dbReference>
<dbReference type="InterPro" id="IPR022812">
    <property type="entry name" value="Dynamin"/>
</dbReference>
<dbReference type="GO" id="GO:0005758">
    <property type="term" value="C:mitochondrial intermembrane space"/>
    <property type="evidence" value="ECO:0007669"/>
    <property type="project" value="UniProtKB-SubCell"/>
</dbReference>
<dbReference type="CDD" id="cd08771">
    <property type="entry name" value="DLP_1"/>
    <property type="match status" value="1"/>
</dbReference>
<keyword evidence="7" id="KW-0999">Mitochondrion inner membrane</keyword>
<dbReference type="Proteomes" id="UP000800200">
    <property type="component" value="Unassembled WGS sequence"/>
</dbReference>
<dbReference type="SMART" id="SM00053">
    <property type="entry name" value="DYNc"/>
    <property type="match status" value="1"/>
</dbReference>
<evidence type="ECO:0000256" key="12">
    <source>
        <dbReference type="ARBA" id="ARBA00023128"/>
    </source>
</evidence>
<feature type="domain" description="GED" evidence="19">
    <location>
        <begin position="818"/>
        <end position="911"/>
    </location>
</feature>
<dbReference type="GO" id="GO:0061024">
    <property type="term" value="P:membrane organization"/>
    <property type="evidence" value="ECO:0007669"/>
    <property type="project" value="UniProtKB-ARBA"/>
</dbReference>
<evidence type="ECO:0000313" key="21">
    <source>
        <dbReference type="EMBL" id="KAF2190164.1"/>
    </source>
</evidence>
<evidence type="ECO:0000256" key="5">
    <source>
        <dbReference type="ARBA" id="ARBA00022723"/>
    </source>
</evidence>
<evidence type="ECO:0000259" key="19">
    <source>
        <dbReference type="PROSITE" id="PS51388"/>
    </source>
</evidence>
<evidence type="ECO:0000256" key="1">
    <source>
        <dbReference type="ARBA" id="ARBA00004273"/>
    </source>
</evidence>
<keyword evidence="10" id="KW-0809">Transit peptide</keyword>
<gene>
    <name evidence="21" type="ORF">K469DRAFT_699770</name>
</gene>
<evidence type="ECO:0000256" key="14">
    <source>
        <dbReference type="ARBA" id="ARBA00023136"/>
    </source>
</evidence>
<reference evidence="21" key="1">
    <citation type="journal article" date="2020" name="Stud. Mycol.">
        <title>101 Dothideomycetes genomes: a test case for predicting lifestyles and emergence of pathogens.</title>
        <authorList>
            <person name="Haridas S."/>
            <person name="Albert R."/>
            <person name="Binder M."/>
            <person name="Bloem J."/>
            <person name="Labutti K."/>
            <person name="Salamov A."/>
            <person name="Andreopoulos B."/>
            <person name="Baker S."/>
            <person name="Barry K."/>
            <person name="Bills G."/>
            <person name="Bluhm B."/>
            <person name="Cannon C."/>
            <person name="Castanera R."/>
            <person name="Culley D."/>
            <person name="Daum C."/>
            <person name="Ezra D."/>
            <person name="Gonzalez J."/>
            <person name="Henrissat B."/>
            <person name="Kuo A."/>
            <person name="Liang C."/>
            <person name="Lipzen A."/>
            <person name="Lutzoni F."/>
            <person name="Magnuson J."/>
            <person name="Mondo S."/>
            <person name="Nolan M."/>
            <person name="Ohm R."/>
            <person name="Pangilinan J."/>
            <person name="Park H.-J."/>
            <person name="Ramirez L."/>
            <person name="Alfaro M."/>
            <person name="Sun H."/>
            <person name="Tritt A."/>
            <person name="Yoshinaga Y."/>
            <person name="Zwiers L.-H."/>
            <person name="Turgeon B."/>
            <person name="Goodwin S."/>
            <person name="Spatafora J."/>
            <person name="Crous P."/>
            <person name="Grigoriev I."/>
        </authorList>
    </citation>
    <scope>NUCLEOTIDE SEQUENCE</scope>
    <source>
        <strain evidence="21">CBS 207.26</strain>
    </source>
</reference>
<feature type="region of interest" description="Disordered" evidence="18">
    <location>
        <begin position="167"/>
        <end position="193"/>
    </location>
</feature>
<comment type="catalytic activity">
    <reaction evidence="16">
        <text>GTP + H2O = GDP + phosphate + H(+)</text>
        <dbReference type="Rhea" id="RHEA:19669"/>
        <dbReference type="ChEBI" id="CHEBI:15377"/>
        <dbReference type="ChEBI" id="CHEBI:15378"/>
        <dbReference type="ChEBI" id="CHEBI:37565"/>
        <dbReference type="ChEBI" id="CHEBI:43474"/>
        <dbReference type="ChEBI" id="CHEBI:58189"/>
        <dbReference type="EC" id="3.6.5.5"/>
    </reaction>
</comment>
<dbReference type="GO" id="GO:0005743">
    <property type="term" value="C:mitochondrial inner membrane"/>
    <property type="evidence" value="ECO:0007669"/>
    <property type="project" value="UniProtKB-SubCell"/>
</dbReference>
<dbReference type="SUPFAM" id="SSF52540">
    <property type="entry name" value="P-loop containing nucleoside triphosphate hydrolases"/>
    <property type="match status" value="1"/>
</dbReference>
<keyword evidence="14" id="KW-0472">Membrane</keyword>
<dbReference type="InterPro" id="IPR020850">
    <property type="entry name" value="GED_dom"/>
</dbReference>
<keyword evidence="12" id="KW-0496">Mitochondrion</keyword>
<dbReference type="InterPro" id="IPR030381">
    <property type="entry name" value="G_DYNAMIN_dom"/>
</dbReference>
<comment type="similarity">
    <text evidence="17">Belongs to the TRAFAC class dynamin-like GTPase superfamily. Dynamin/Fzo/YdjA family.</text>
</comment>
<dbReference type="AlphaFoldDB" id="A0A6A6EEI9"/>
<keyword evidence="22" id="KW-1185">Reference proteome</keyword>
<feature type="compositionally biased region" description="Gly residues" evidence="18">
    <location>
        <begin position="171"/>
        <end position="180"/>
    </location>
</feature>
<accession>A0A6A6EEI9</accession>
<dbReference type="GO" id="GO:0003924">
    <property type="term" value="F:GTPase activity"/>
    <property type="evidence" value="ECO:0007669"/>
    <property type="project" value="InterPro"/>
</dbReference>
<feature type="domain" description="Dynamin-type G" evidence="20">
    <location>
        <begin position="248"/>
        <end position="523"/>
    </location>
</feature>
<dbReference type="GO" id="GO:0008017">
    <property type="term" value="F:microtubule binding"/>
    <property type="evidence" value="ECO:0007669"/>
    <property type="project" value="TreeGrafter"/>
</dbReference>
<dbReference type="GO" id="GO:0046872">
    <property type="term" value="F:metal ion binding"/>
    <property type="evidence" value="ECO:0007669"/>
    <property type="project" value="UniProtKB-KW"/>
</dbReference>
<dbReference type="InterPro" id="IPR045063">
    <property type="entry name" value="Dynamin_N"/>
</dbReference>
<dbReference type="Pfam" id="PF00350">
    <property type="entry name" value="Dynamin_N"/>
    <property type="match status" value="1"/>
</dbReference>
<keyword evidence="8" id="KW-0378">Hydrolase</keyword>
<dbReference type="PROSITE" id="PS00410">
    <property type="entry name" value="G_DYNAMIN_1"/>
    <property type="match status" value="1"/>
</dbReference>
<keyword evidence="5" id="KW-0479">Metal-binding</keyword>
<dbReference type="FunFam" id="3.40.50.300:FF:000741">
    <property type="entry name" value="Putative mitochondrial dynamin GTPase"/>
    <property type="match status" value="1"/>
</dbReference>
<evidence type="ECO:0000256" key="11">
    <source>
        <dbReference type="ARBA" id="ARBA00022989"/>
    </source>
</evidence>
<dbReference type="PANTHER" id="PTHR11566">
    <property type="entry name" value="DYNAMIN"/>
    <property type="match status" value="1"/>
</dbReference>
<evidence type="ECO:0000256" key="10">
    <source>
        <dbReference type="ARBA" id="ARBA00022946"/>
    </source>
</evidence>
<evidence type="ECO:0000256" key="15">
    <source>
        <dbReference type="ARBA" id="ARBA00023157"/>
    </source>
</evidence>
<evidence type="ECO:0000313" key="22">
    <source>
        <dbReference type="Proteomes" id="UP000800200"/>
    </source>
</evidence>
<evidence type="ECO:0000256" key="9">
    <source>
        <dbReference type="ARBA" id="ARBA00022842"/>
    </source>
</evidence>
<evidence type="ECO:0000256" key="16">
    <source>
        <dbReference type="ARBA" id="ARBA00048040"/>
    </source>
</evidence>
<keyword evidence="9" id="KW-0460">Magnesium</keyword>
<keyword evidence="11" id="KW-1133">Transmembrane helix</keyword>
<dbReference type="PROSITE" id="PS51718">
    <property type="entry name" value="G_DYNAMIN_2"/>
    <property type="match status" value="1"/>
</dbReference>
<dbReference type="InterPro" id="IPR027417">
    <property type="entry name" value="P-loop_NTPase"/>
</dbReference>
<dbReference type="Gene3D" id="3.40.50.300">
    <property type="entry name" value="P-loop containing nucleotide triphosphate hydrolases"/>
    <property type="match status" value="1"/>
</dbReference>
<dbReference type="InterPro" id="IPR019762">
    <property type="entry name" value="Dynamin_GTPase_CS"/>
</dbReference>
<keyword evidence="6 17" id="KW-0547">Nucleotide-binding</keyword>
<evidence type="ECO:0000256" key="3">
    <source>
        <dbReference type="ARBA" id="ARBA00011980"/>
    </source>
</evidence>
<dbReference type="PANTHER" id="PTHR11566:SF212">
    <property type="entry name" value="DYNAMIN"/>
    <property type="match status" value="1"/>
</dbReference>
<dbReference type="Pfam" id="PF24550">
    <property type="entry name" value="LIS_MGM1"/>
    <property type="match status" value="1"/>
</dbReference>
<dbReference type="GO" id="GO:0005525">
    <property type="term" value="F:GTP binding"/>
    <property type="evidence" value="ECO:0007669"/>
    <property type="project" value="UniProtKB-KW"/>
</dbReference>
<dbReference type="EMBL" id="ML994619">
    <property type="protein sequence ID" value="KAF2190164.1"/>
    <property type="molecule type" value="Genomic_DNA"/>
</dbReference>
<evidence type="ECO:0000256" key="2">
    <source>
        <dbReference type="ARBA" id="ARBA00004569"/>
    </source>
</evidence>
<dbReference type="GO" id="GO:0005874">
    <property type="term" value="C:microtubule"/>
    <property type="evidence" value="ECO:0007669"/>
    <property type="project" value="TreeGrafter"/>
</dbReference>
<comment type="subcellular location">
    <subcellularLocation>
        <location evidence="1">Mitochondrion inner membrane</location>
    </subcellularLocation>
    <subcellularLocation>
        <location evidence="2">Mitochondrion intermembrane space</location>
    </subcellularLocation>
</comment>
<evidence type="ECO:0000256" key="17">
    <source>
        <dbReference type="RuleBase" id="RU003932"/>
    </source>
</evidence>
<evidence type="ECO:0000256" key="6">
    <source>
        <dbReference type="ARBA" id="ARBA00022741"/>
    </source>
</evidence>
<evidence type="ECO:0000256" key="4">
    <source>
        <dbReference type="ARBA" id="ARBA00022692"/>
    </source>
</evidence>
<dbReference type="Pfam" id="PF01031">
    <property type="entry name" value="Dynamin_M"/>
    <property type="match status" value="1"/>
</dbReference>
<evidence type="ECO:0000256" key="8">
    <source>
        <dbReference type="ARBA" id="ARBA00022801"/>
    </source>
</evidence>
<sequence length="934" mass="103160">MSGRLISARLSTLARRTASNTPRRPFSLYSNTVPAGGLLRSDAGIRLIKQRPWPFGSYALHNVPVARSISFARVIPKVVARLTTAGAAAGGAVVAGVSYVQYQAGQAGNYALDLFHKAKDGATGMASGAYGTATDVFDQIGRGWDKKKEDFENIEKPEWLQRLMARDESSGSGGENGGNPGPEEPKRSGAGAAAAGVTTGAAFGYGTQDEDEDKAEGEKIARDEQMMMLTKKMIEIRGLLQTVGQSESLTLPSIVVIGSQSSGKSSVLEAIVGHEFLPKGSNMVTRRPIELTLINTPDAHAEYGEFPALGLGKITDFSQVQRTLTDLNLAVPARDCVTDDPIQLRIYSPNVPDLSLIDLPGYIQVTGRDQPVELKEKISELCEKYIKPPNVILAISAADVDLANSTALRASRKVDPRGERTIGVITKMDLVDPERGASLLSDKKYALRLGYVGVVCRVPSTTSTPKLFNRGSGNITNAIAKNENAYFSSHAEFSPDSHLSVGTKNLRKKLMHVLEQTMAASLKTTSEAIQRELAEATYEYKVQYNERPLSAESYLAESLDAFKHAFRSFSEQFGRQQVRELLKHELDQQVMNLLAQRYWNRPFDDLSVPLPESDPLSGLMKADPEGENQIWQIKLDSSSAALTKLGVGRLATSVVANALQAHIDRLISNSRFSAHPFARQAITEASTSILRDLSYDISDELEICIKPYKYRIEVEDNEWAKGRENVTNVLKEELKVCESAVKKLEEHVGGRKKVRDVTAFIDRVRSGQVVLEGDGIGGAGGFSAALLKKGREAVFLRDRVEVLKMRLLAVKSKQCANKKNKYHCPEVFLDAVADKLTTTADLFLDAELLSKFYYIFPRELDARLGRSLSQNEVERFAREDPKIRRHLDVVRRKDLLEHVLKEMESLRQLEAREKRYGARKEKGEERRKGGWSLF</sequence>
<dbReference type="PRINTS" id="PR00195">
    <property type="entry name" value="DYNAMIN"/>
</dbReference>
<evidence type="ECO:0000259" key="20">
    <source>
        <dbReference type="PROSITE" id="PS51718"/>
    </source>
</evidence>
<dbReference type="InterPro" id="IPR001401">
    <property type="entry name" value="Dynamin_GTPase"/>
</dbReference>
<evidence type="ECO:0000256" key="7">
    <source>
        <dbReference type="ARBA" id="ARBA00022792"/>
    </source>
</evidence>
<dbReference type="PROSITE" id="PS51388">
    <property type="entry name" value="GED"/>
    <property type="match status" value="1"/>
</dbReference>
<organism evidence="21 22">
    <name type="scientific">Zopfia rhizophila CBS 207.26</name>
    <dbReference type="NCBI Taxonomy" id="1314779"/>
    <lineage>
        <taxon>Eukaryota</taxon>
        <taxon>Fungi</taxon>
        <taxon>Dikarya</taxon>
        <taxon>Ascomycota</taxon>
        <taxon>Pezizomycotina</taxon>
        <taxon>Dothideomycetes</taxon>
        <taxon>Dothideomycetes incertae sedis</taxon>
        <taxon>Zopfiaceae</taxon>
        <taxon>Zopfia</taxon>
    </lineage>
</organism>
<keyword evidence="4" id="KW-0812">Transmembrane</keyword>
<dbReference type="InterPro" id="IPR000375">
    <property type="entry name" value="Dynamin_stalk"/>
</dbReference>
<dbReference type="GO" id="GO:0031623">
    <property type="term" value="P:receptor internalization"/>
    <property type="evidence" value="ECO:0007669"/>
    <property type="project" value="TreeGrafter"/>
</dbReference>
<dbReference type="EC" id="3.6.5.5" evidence="3"/>
<dbReference type="GO" id="GO:0005886">
    <property type="term" value="C:plasma membrane"/>
    <property type="evidence" value="ECO:0007669"/>
    <property type="project" value="TreeGrafter"/>
</dbReference>
<keyword evidence="13 17" id="KW-0342">GTP-binding</keyword>
<proteinExistence type="inferred from homology"/>
<name>A0A6A6EEI9_9PEZI</name>
<evidence type="ECO:0000256" key="18">
    <source>
        <dbReference type="SAM" id="MobiDB-lite"/>
    </source>
</evidence>
<protein>
    <recommendedName>
        <fullName evidence="3">dynamin GTPase</fullName>
        <ecNumber evidence="3">3.6.5.5</ecNumber>
    </recommendedName>
</protein>